<reference evidence="12" key="2">
    <citation type="submission" date="2023-05" db="EMBL/GenBank/DDBJ databases">
        <authorList>
            <consortium name="Lawrence Berkeley National Laboratory"/>
            <person name="Steindorff A."/>
            <person name="Hensen N."/>
            <person name="Bonometti L."/>
            <person name="Westerberg I."/>
            <person name="Brannstrom I.O."/>
            <person name="Guillou S."/>
            <person name="Cros-Aarteil S."/>
            <person name="Calhoun S."/>
            <person name="Haridas S."/>
            <person name="Kuo A."/>
            <person name="Mondo S."/>
            <person name="Pangilinan J."/>
            <person name="Riley R."/>
            <person name="Labutti K."/>
            <person name="Andreopoulos B."/>
            <person name="Lipzen A."/>
            <person name="Chen C."/>
            <person name="Yanf M."/>
            <person name="Daum C."/>
            <person name="Ng V."/>
            <person name="Clum A."/>
            <person name="Ohm R."/>
            <person name="Martin F."/>
            <person name="Silar P."/>
            <person name="Natvig D."/>
            <person name="Lalanne C."/>
            <person name="Gautier V."/>
            <person name="Ament-Velasquez S.L."/>
            <person name="Kruys A."/>
            <person name="Hutchinson M.I."/>
            <person name="Powell A.J."/>
            <person name="Barry K."/>
            <person name="Miller A.N."/>
            <person name="Grigoriev I.V."/>
            <person name="Debuchy R."/>
            <person name="Gladieux P."/>
            <person name="Thoren M.H."/>
            <person name="Johannesson H."/>
        </authorList>
    </citation>
    <scope>NUCLEOTIDE SEQUENCE</scope>
    <source>
        <strain evidence="12">PSN293</strain>
    </source>
</reference>
<dbReference type="EC" id="2.3.2.31" evidence="2"/>
<feature type="coiled-coil region" evidence="9">
    <location>
        <begin position="624"/>
        <end position="659"/>
    </location>
</feature>
<feature type="compositionally biased region" description="Low complexity" evidence="10">
    <location>
        <begin position="335"/>
        <end position="348"/>
    </location>
</feature>
<dbReference type="Pfam" id="PF01485">
    <property type="entry name" value="IBR"/>
    <property type="match status" value="2"/>
</dbReference>
<keyword evidence="3" id="KW-0808">Transferase</keyword>
<evidence type="ECO:0000256" key="2">
    <source>
        <dbReference type="ARBA" id="ARBA00012251"/>
    </source>
</evidence>
<feature type="compositionally biased region" description="Low complexity" evidence="10">
    <location>
        <begin position="306"/>
        <end position="315"/>
    </location>
</feature>
<protein>
    <recommendedName>
        <fullName evidence="2">RBR-type E3 ubiquitin transferase</fullName>
        <ecNumber evidence="2">2.3.2.31</ecNumber>
    </recommendedName>
</protein>
<gene>
    <name evidence="12" type="ORF">QBC37DRAFT_106696</name>
</gene>
<organism evidence="12 13">
    <name type="scientific">Rhypophila decipiens</name>
    <dbReference type="NCBI Taxonomy" id="261697"/>
    <lineage>
        <taxon>Eukaryota</taxon>
        <taxon>Fungi</taxon>
        <taxon>Dikarya</taxon>
        <taxon>Ascomycota</taxon>
        <taxon>Pezizomycotina</taxon>
        <taxon>Sordariomycetes</taxon>
        <taxon>Sordariomycetidae</taxon>
        <taxon>Sordariales</taxon>
        <taxon>Naviculisporaceae</taxon>
        <taxon>Rhypophila</taxon>
    </lineage>
</organism>
<dbReference type="GO" id="GO:0016567">
    <property type="term" value="P:protein ubiquitination"/>
    <property type="evidence" value="ECO:0007669"/>
    <property type="project" value="InterPro"/>
</dbReference>
<dbReference type="SUPFAM" id="SSF57850">
    <property type="entry name" value="RING/U-box"/>
    <property type="match status" value="2"/>
</dbReference>
<dbReference type="InterPro" id="IPR044066">
    <property type="entry name" value="TRIAD_supradom"/>
</dbReference>
<keyword evidence="4" id="KW-0479">Metal-binding</keyword>
<keyword evidence="8" id="KW-0862">Zinc</keyword>
<feature type="coiled-coil region" evidence="9">
    <location>
        <begin position="709"/>
        <end position="740"/>
    </location>
</feature>
<keyword evidence="13" id="KW-1185">Reference proteome</keyword>
<comment type="catalytic activity">
    <reaction evidence="1">
        <text>[E2 ubiquitin-conjugating enzyme]-S-ubiquitinyl-L-cysteine + [acceptor protein]-L-lysine = [E2 ubiquitin-conjugating enzyme]-L-cysteine + [acceptor protein]-N(6)-ubiquitinyl-L-lysine.</text>
        <dbReference type="EC" id="2.3.2.31"/>
    </reaction>
</comment>
<keyword evidence="9" id="KW-0175">Coiled coil</keyword>
<dbReference type="CDD" id="cd20335">
    <property type="entry name" value="BRcat_RBR"/>
    <property type="match status" value="1"/>
</dbReference>
<dbReference type="EMBL" id="MU858073">
    <property type="protein sequence ID" value="KAK4216048.1"/>
    <property type="molecule type" value="Genomic_DNA"/>
</dbReference>
<evidence type="ECO:0000313" key="12">
    <source>
        <dbReference type="EMBL" id="KAK4216048.1"/>
    </source>
</evidence>
<proteinExistence type="predicted"/>
<evidence type="ECO:0000256" key="1">
    <source>
        <dbReference type="ARBA" id="ARBA00001798"/>
    </source>
</evidence>
<keyword evidence="5" id="KW-0677">Repeat</keyword>
<comment type="caution">
    <text evidence="12">The sequence shown here is derived from an EMBL/GenBank/DDBJ whole genome shotgun (WGS) entry which is preliminary data.</text>
</comment>
<evidence type="ECO:0000313" key="13">
    <source>
        <dbReference type="Proteomes" id="UP001301769"/>
    </source>
</evidence>
<evidence type="ECO:0000256" key="9">
    <source>
        <dbReference type="SAM" id="Coils"/>
    </source>
</evidence>
<reference evidence="12" key="1">
    <citation type="journal article" date="2023" name="Mol. Phylogenet. Evol.">
        <title>Genome-scale phylogeny and comparative genomics of the fungal order Sordariales.</title>
        <authorList>
            <person name="Hensen N."/>
            <person name="Bonometti L."/>
            <person name="Westerberg I."/>
            <person name="Brannstrom I.O."/>
            <person name="Guillou S."/>
            <person name="Cros-Aarteil S."/>
            <person name="Calhoun S."/>
            <person name="Haridas S."/>
            <person name="Kuo A."/>
            <person name="Mondo S."/>
            <person name="Pangilinan J."/>
            <person name="Riley R."/>
            <person name="LaButti K."/>
            <person name="Andreopoulos B."/>
            <person name="Lipzen A."/>
            <person name="Chen C."/>
            <person name="Yan M."/>
            <person name="Daum C."/>
            <person name="Ng V."/>
            <person name="Clum A."/>
            <person name="Steindorff A."/>
            <person name="Ohm R.A."/>
            <person name="Martin F."/>
            <person name="Silar P."/>
            <person name="Natvig D.O."/>
            <person name="Lalanne C."/>
            <person name="Gautier V."/>
            <person name="Ament-Velasquez S.L."/>
            <person name="Kruys A."/>
            <person name="Hutchinson M.I."/>
            <person name="Powell A.J."/>
            <person name="Barry K."/>
            <person name="Miller A.N."/>
            <person name="Grigoriev I.V."/>
            <person name="Debuchy R."/>
            <person name="Gladieux P."/>
            <person name="Hiltunen Thoren M."/>
            <person name="Johannesson H."/>
        </authorList>
    </citation>
    <scope>NUCLEOTIDE SEQUENCE</scope>
    <source>
        <strain evidence="12">PSN293</strain>
    </source>
</reference>
<dbReference type="Gene3D" id="1.20.120.1750">
    <property type="match status" value="1"/>
</dbReference>
<evidence type="ECO:0000256" key="5">
    <source>
        <dbReference type="ARBA" id="ARBA00022737"/>
    </source>
</evidence>
<name>A0AAN6YB52_9PEZI</name>
<feature type="compositionally biased region" description="Basic and acidic residues" evidence="10">
    <location>
        <begin position="248"/>
        <end position="281"/>
    </location>
</feature>
<dbReference type="InterPro" id="IPR013083">
    <property type="entry name" value="Znf_RING/FYVE/PHD"/>
</dbReference>
<dbReference type="GO" id="GO:0061630">
    <property type="term" value="F:ubiquitin protein ligase activity"/>
    <property type="evidence" value="ECO:0007669"/>
    <property type="project" value="UniProtKB-EC"/>
</dbReference>
<evidence type="ECO:0000259" key="11">
    <source>
        <dbReference type="PROSITE" id="PS51873"/>
    </source>
</evidence>
<dbReference type="GO" id="GO:0008270">
    <property type="term" value="F:zinc ion binding"/>
    <property type="evidence" value="ECO:0007669"/>
    <property type="project" value="UniProtKB-KW"/>
</dbReference>
<evidence type="ECO:0000256" key="4">
    <source>
        <dbReference type="ARBA" id="ARBA00022723"/>
    </source>
</evidence>
<keyword evidence="6" id="KW-0863">Zinc-finger</keyword>
<dbReference type="AlphaFoldDB" id="A0AAN6YB52"/>
<dbReference type="CDD" id="cd22584">
    <property type="entry name" value="Rcat_RBR_unk"/>
    <property type="match status" value="1"/>
</dbReference>
<dbReference type="PROSITE" id="PS51873">
    <property type="entry name" value="TRIAD"/>
    <property type="match status" value="1"/>
</dbReference>
<feature type="region of interest" description="Disordered" evidence="10">
    <location>
        <begin position="248"/>
        <end position="359"/>
    </location>
</feature>
<dbReference type="PANTHER" id="PTHR11685">
    <property type="entry name" value="RBR FAMILY RING FINGER AND IBR DOMAIN-CONTAINING"/>
    <property type="match status" value="1"/>
</dbReference>
<sequence length="898" mass="102354">MREELIAVNSLRRSNAARKMLPREDKFKKLPNSNTIDPGIMASYYNQQIDANSRAASFQVDPPDQDYMQLGSYWIEGFSGSTFCLPDPDPVQSAGPAEKVKIFFNRKGKKTEEMKEFEQETREVPSVVAQPAPAEYYQDQQVEDLEDTQEELPRERIEEKMQNCTRPEQHGLKMAEEHEDEHEERETDILTRYPPPSVLGQLPPRDKGSYSKTPGSFPETDEDESESETRGIARQIVQSSLDNVLDQVKAEEARLQHSQELRRQEAAGPQDKGKGKARADDGNVSTTTIPAIRISSEDGTDGGPEASSSAASTSTGRSRFRLGRLFNKRGATQGSTSSEASSSRETLSPVTTAGSEEAAAQEKLKTLHFPLLRFINKHRNATSDGGTETMECIACFTELPSRQLVHTPCKHLYCRDCFTHLITTSLDSNSEAQWPPKCCLTPIPIRTIVKYATSSRALFERYKAKEAEYKIPADQRIYCSTPNCGDWIPPTRRAIDKAAKTARCSKGHTMCVMCLGPPHKHSEVCAEDRDLQLLDEIAEESGWRKCFKCQMLVEHAAACSHMTCRCGAQFCYICGLKWKTCACDSSELSRIKLRAEQNRLQREARDGGESSSAAAADAEEAEWLASQLQLIEDMEREEEQRREEERRQEAARLEEVRRREAEEWARREEAILVELVKRYSGLRSELSRIENWQRTVLLNDQTRETDLSRSAAVRKREEVKEKLERERLELRAETAAKIADREAEGKKEYAVRVAWEKQLEEEYALLLRESRLRGPGPAEAAMRSYMIKNDARRDAWRKTRDEELERFRVTAREDLMVSEGLIDALVRSAHRTADCELREIKRRHKAEFRWFELATAERNRLLAEMEAVERENGGEMPDTDDGTAASFRSWEIQDANYY</sequence>
<dbReference type="InterPro" id="IPR031127">
    <property type="entry name" value="E3_UB_ligase_RBR"/>
</dbReference>
<feature type="domain" description="RING-type" evidence="11">
    <location>
        <begin position="388"/>
        <end position="592"/>
    </location>
</feature>
<dbReference type="InterPro" id="IPR002867">
    <property type="entry name" value="IBR_dom"/>
</dbReference>
<dbReference type="Proteomes" id="UP001301769">
    <property type="component" value="Unassembled WGS sequence"/>
</dbReference>
<accession>A0AAN6YB52</accession>
<evidence type="ECO:0000256" key="10">
    <source>
        <dbReference type="SAM" id="MobiDB-lite"/>
    </source>
</evidence>
<evidence type="ECO:0000256" key="8">
    <source>
        <dbReference type="ARBA" id="ARBA00022833"/>
    </source>
</evidence>
<evidence type="ECO:0000256" key="3">
    <source>
        <dbReference type="ARBA" id="ARBA00022679"/>
    </source>
</evidence>
<feature type="compositionally biased region" description="Basic and acidic residues" evidence="10">
    <location>
        <begin position="160"/>
        <end position="176"/>
    </location>
</feature>
<evidence type="ECO:0000256" key="6">
    <source>
        <dbReference type="ARBA" id="ARBA00022771"/>
    </source>
</evidence>
<keyword evidence="7" id="KW-0833">Ubl conjugation pathway</keyword>
<feature type="region of interest" description="Disordered" evidence="10">
    <location>
        <begin position="160"/>
        <end position="235"/>
    </location>
</feature>
<dbReference type="Gene3D" id="3.30.40.10">
    <property type="entry name" value="Zinc/RING finger domain, C3HC4 (zinc finger)"/>
    <property type="match status" value="1"/>
</dbReference>
<evidence type="ECO:0000256" key="7">
    <source>
        <dbReference type="ARBA" id="ARBA00022786"/>
    </source>
</evidence>